<evidence type="ECO:0000313" key="6">
    <source>
        <dbReference type="Proteomes" id="UP000007879"/>
    </source>
</evidence>
<proteinExistence type="inferred from homology"/>
<dbReference type="Pfam" id="PF01370">
    <property type="entry name" value="Epimerase"/>
    <property type="match status" value="1"/>
</dbReference>
<protein>
    <recommendedName>
        <fullName evidence="4">NAD-dependent epimerase/dehydratase domain-containing protein</fullName>
    </recommendedName>
</protein>
<evidence type="ECO:0000259" key="4">
    <source>
        <dbReference type="Pfam" id="PF01370"/>
    </source>
</evidence>
<dbReference type="GO" id="GO:0016616">
    <property type="term" value="F:oxidoreductase activity, acting on the CH-OH group of donors, NAD or NADP as acceptor"/>
    <property type="evidence" value="ECO:0007669"/>
    <property type="project" value="TreeGrafter"/>
</dbReference>
<evidence type="ECO:0000256" key="3">
    <source>
        <dbReference type="SAM" id="MobiDB-lite"/>
    </source>
</evidence>
<keyword evidence="6" id="KW-1185">Reference proteome</keyword>
<name>A0AAN0IDF9_AMPQE</name>
<dbReference type="EnsemblMetazoa" id="XM_003386020.3">
    <property type="protein sequence ID" value="XP_003386068.2"/>
    <property type="gene ID" value="LOC100632117"/>
</dbReference>
<comment type="similarity">
    <text evidence="2">Belongs to the NAD(P)-dependent epimerase/dehydratase family. Dihydroflavonol-4-reductase subfamily.</text>
</comment>
<dbReference type="InterPro" id="IPR050425">
    <property type="entry name" value="NAD(P)_dehydrat-like"/>
</dbReference>
<keyword evidence="1" id="KW-0560">Oxidoreductase</keyword>
<feature type="domain" description="NAD-dependent epimerase/dehydratase" evidence="4">
    <location>
        <begin position="13"/>
        <end position="259"/>
    </location>
</feature>
<evidence type="ECO:0000313" key="5">
    <source>
        <dbReference type="EnsemblMetazoa" id="XP_003386068.2"/>
    </source>
</evidence>
<evidence type="ECO:0000256" key="1">
    <source>
        <dbReference type="ARBA" id="ARBA00023002"/>
    </source>
</evidence>
<dbReference type="SUPFAM" id="SSF51735">
    <property type="entry name" value="NAD(P)-binding Rossmann-fold domains"/>
    <property type="match status" value="1"/>
</dbReference>
<dbReference type="KEGG" id="aqu:100632117"/>
<dbReference type="InterPro" id="IPR001509">
    <property type="entry name" value="Epimerase_deHydtase"/>
</dbReference>
<feature type="region of interest" description="Disordered" evidence="3">
    <location>
        <begin position="362"/>
        <end position="382"/>
    </location>
</feature>
<reference evidence="6" key="1">
    <citation type="journal article" date="2010" name="Nature">
        <title>The Amphimedon queenslandica genome and the evolution of animal complexity.</title>
        <authorList>
            <person name="Srivastava M."/>
            <person name="Simakov O."/>
            <person name="Chapman J."/>
            <person name="Fahey B."/>
            <person name="Gauthier M.E."/>
            <person name="Mitros T."/>
            <person name="Richards G.S."/>
            <person name="Conaco C."/>
            <person name="Dacre M."/>
            <person name="Hellsten U."/>
            <person name="Larroux C."/>
            <person name="Putnam N.H."/>
            <person name="Stanke M."/>
            <person name="Adamska M."/>
            <person name="Darling A."/>
            <person name="Degnan S.M."/>
            <person name="Oakley T.H."/>
            <person name="Plachetzki D.C."/>
            <person name="Zhai Y."/>
            <person name="Adamski M."/>
            <person name="Calcino A."/>
            <person name="Cummins S.F."/>
            <person name="Goodstein D.M."/>
            <person name="Harris C."/>
            <person name="Jackson D.J."/>
            <person name="Leys S.P."/>
            <person name="Shu S."/>
            <person name="Woodcroft B.J."/>
            <person name="Vervoort M."/>
            <person name="Kosik K.S."/>
            <person name="Manning G."/>
            <person name="Degnan B.M."/>
            <person name="Rokhsar D.S."/>
        </authorList>
    </citation>
    <scope>NUCLEOTIDE SEQUENCE [LARGE SCALE GENOMIC DNA]</scope>
</reference>
<dbReference type="PANTHER" id="PTHR10366">
    <property type="entry name" value="NAD DEPENDENT EPIMERASE/DEHYDRATASE"/>
    <property type="match status" value="1"/>
</dbReference>
<accession>A0AAN0IDF9</accession>
<sequence length="382" mass="41467">MSLEEPTSSPPQVLVTGASGYVASHLVQHLLVGGKVKVRGTVRSLKNESKSAPLMKLVPDAKYPLELVEADLLNEESWIEAVKGCDYVYHVASPIIRLGATVSDEQNEIIKPAVDGTLNVLKACVAAGTVKRVVITSSVAAVSGGFIAPRDTPYTEEDWVDESTVPAYEKSKALAEKAAWDFVGKLDEDKKFELATINPSFIIGPPLTLATSDGFSLGSVKKVFTKKVPAIVHVSMAMVDVRDVAAAHIAAMETPEAAGQRYCVDSGRNLWWKEVADIMTEEFGPQGYKPASFVMPKIGVGILKFFDDTLKRVYPMIGKTVTFNSAKMRSQLGIEPRDPKISIIDSCYGLIEIGAVEKTPLYKGRTDDESKGDAKQEEKTKE</sequence>
<dbReference type="AlphaFoldDB" id="A0AAN0IDF9"/>
<dbReference type="Gene3D" id="3.40.50.720">
    <property type="entry name" value="NAD(P)-binding Rossmann-like Domain"/>
    <property type="match status" value="1"/>
</dbReference>
<evidence type="ECO:0000256" key="2">
    <source>
        <dbReference type="ARBA" id="ARBA00023445"/>
    </source>
</evidence>
<reference evidence="5" key="2">
    <citation type="submission" date="2024-06" db="UniProtKB">
        <authorList>
            <consortium name="EnsemblMetazoa"/>
        </authorList>
    </citation>
    <scope>IDENTIFICATION</scope>
</reference>
<dbReference type="FunFam" id="3.40.50.720:FF:000336">
    <property type="entry name" value="Aldehyde reductase"/>
    <property type="match status" value="1"/>
</dbReference>
<dbReference type="CDD" id="cd05227">
    <property type="entry name" value="AR_SDR_e"/>
    <property type="match status" value="1"/>
</dbReference>
<organism evidence="5 6">
    <name type="scientific">Amphimedon queenslandica</name>
    <name type="common">Sponge</name>
    <dbReference type="NCBI Taxonomy" id="400682"/>
    <lineage>
        <taxon>Eukaryota</taxon>
        <taxon>Metazoa</taxon>
        <taxon>Porifera</taxon>
        <taxon>Demospongiae</taxon>
        <taxon>Heteroscleromorpha</taxon>
        <taxon>Haplosclerida</taxon>
        <taxon>Niphatidae</taxon>
        <taxon>Amphimedon</taxon>
    </lineage>
</organism>
<feature type="compositionally biased region" description="Basic and acidic residues" evidence="3">
    <location>
        <begin position="364"/>
        <end position="382"/>
    </location>
</feature>
<dbReference type="Proteomes" id="UP000007879">
    <property type="component" value="Unassembled WGS sequence"/>
</dbReference>
<dbReference type="InterPro" id="IPR036291">
    <property type="entry name" value="NAD(P)-bd_dom_sf"/>
</dbReference>
<dbReference type="GeneID" id="100632117"/>
<dbReference type="PANTHER" id="PTHR10366:SF564">
    <property type="entry name" value="STEROL-4-ALPHA-CARBOXYLATE 3-DEHYDROGENASE, DECARBOXYLATING"/>
    <property type="match status" value="1"/>
</dbReference>
<dbReference type="RefSeq" id="XP_003386068.2">
    <property type="nucleotide sequence ID" value="XM_003386020.3"/>
</dbReference>